<proteinExistence type="predicted"/>
<reference evidence="2" key="1">
    <citation type="journal article" date="2019" name="Int. J. Syst. Evol. Microbiol.">
        <title>The Global Catalogue of Microorganisms (GCM) 10K type strain sequencing project: providing services to taxonomists for standard genome sequencing and annotation.</title>
        <authorList>
            <consortium name="The Broad Institute Genomics Platform"/>
            <consortium name="The Broad Institute Genome Sequencing Center for Infectious Disease"/>
            <person name="Wu L."/>
            <person name="Ma J."/>
        </authorList>
    </citation>
    <scope>NUCLEOTIDE SEQUENCE [LARGE SCALE GENOMIC DNA]</scope>
    <source>
        <strain evidence="2">CCUG 60023</strain>
    </source>
</reference>
<gene>
    <name evidence="1" type="ORF">ACFQ14_13410</name>
</gene>
<dbReference type="RefSeq" id="WP_377213264.1">
    <property type="nucleotide sequence ID" value="NZ_JBHTJV010000012.1"/>
</dbReference>
<evidence type="ECO:0000313" key="2">
    <source>
        <dbReference type="Proteomes" id="UP001597101"/>
    </source>
</evidence>
<dbReference type="InterPro" id="IPR010466">
    <property type="entry name" value="DUF1058"/>
</dbReference>
<evidence type="ECO:0000313" key="1">
    <source>
        <dbReference type="EMBL" id="MFD0917407.1"/>
    </source>
</evidence>
<dbReference type="EMBL" id="JBHTJV010000012">
    <property type="protein sequence ID" value="MFD0917407.1"/>
    <property type="molecule type" value="Genomic_DNA"/>
</dbReference>
<comment type="caution">
    <text evidence="1">The sequence shown here is derived from an EMBL/GenBank/DDBJ whole genome shotgun (WGS) entry which is preliminary data.</text>
</comment>
<name>A0ABW3FIF2_9HYPH</name>
<protein>
    <submittedName>
        <fullName evidence="1">SH3 domain-containing protein</fullName>
    </submittedName>
</protein>
<accession>A0ABW3FIF2</accession>
<organism evidence="1 2">
    <name type="scientific">Pseudahrensia aquimaris</name>
    <dbReference type="NCBI Taxonomy" id="744461"/>
    <lineage>
        <taxon>Bacteria</taxon>
        <taxon>Pseudomonadati</taxon>
        <taxon>Pseudomonadota</taxon>
        <taxon>Alphaproteobacteria</taxon>
        <taxon>Hyphomicrobiales</taxon>
        <taxon>Ahrensiaceae</taxon>
        <taxon>Pseudahrensia</taxon>
    </lineage>
</organism>
<dbReference type="Gene3D" id="2.30.30.40">
    <property type="entry name" value="SH3 Domains"/>
    <property type="match status" value="1"/>
</dbReference>
<dbReference type="Pfam" id="PF06347">
    <property type="entry name" value="SH3_4"/>
    <property type="match status" value="2"/>
</dbReference>
<dbReference type="Proteomes" id="UP001597101">
    <property type="component" value="Unassembled WGS sequence"/>
</dbReference>
<sequence>MGMLAIVTLAAAPNVSLADESDGIKKGRVTGLPIPRFVSLKAPAVNLRVGPGRAYSINWLYKRSGLPVEVIQEFDRWRRVRDAEGTTGWVLHSLLSSRRTAIVAPWDREIAEDGTVTSAQLLDAKYRARGDAATVAKVQAGLLVDLKECHNGWCEIEASNTSAYLPQAKLWGTYPGELIDG</sequence>
<keyword evidence="2" id="KW-1185">Reference proteome</keyword>